<keyword evidence="3" id="KW-1185">Reference proteome</keyword>
<feature type="compositionally biased region" description="Basic and acidic residues" evidence="1">
    <location>
        <begin position="20"/>
        <end position="29"/>
    </location>
</feature>
<dbReference type="Proteomes" id="UP001163882">
    <property type="component" value="Chromosome"/>
</dbReference>
<accession>A0ABY6IR57</accession>
<evidence type="ECO:0000313" key="3">
    <source>
        <dbReference type="Proteomes" id="UP001163882"/>
    </source>
</evidence>
<protein>
    <submittedName>
        <fullName evidence="2">Uncharacterized protein</fullName>
    </submittedName>
</protein>
<dbReference type="EMBL" id="CP107716">
    <property type="protein sequence ID" value="UYQ71934.1"/>
    <property type="molecule type" value="Genomic_DNA"/>
</dbReference>
<reference evidence="2" key="1">
    <citation type="submission" date="2022-10" db="EMBL/GenBank/DDBJ databases">
        <title>YIM 151497 complete genome.</title>
        <authorList>
            <person name="Chen X."/>
        </authorList>
    </citation>
    <scope>NUCLEOTIDE SEQUENCE</scope>
    <source>
        <strain evidence="2">YIM 151497</strain>
    </source>
</reference>
<sequence>MTTLEAPPRTKRRVASVPSQRRDDLHHDPWLVPLGEDFEALVNEVFELMEASCPRPKRQRSDATQRRRDTLANVMANLAVLQSLGRNEAGIAISAKKTGTRVYINGKLRPTRYHRQAQPQEVLLKVVDEMESLGLITRQRGSRRGGRTTIWPTFSLARDLAPGGVPLPLTRLPGAETVILKAPEPTTNKRRHWEKKPKVLVEYEDTDETRLMRTEMAAINTALGSVDIKFDGKQQPLVHLTRRFQIEHPQDPPRFDRHGRLYDGFWEYLRKEQRGRITIDSHPVAEADFSGFFVQACYAEAGIELPPGDPYSVDGLAREDTKAAMSALLCKNGPMRQLPESLEHLRLEGWTGRKVQEAMSRKHPAIAHLFGRGTGMKLMFIESSIMVEVLLRLISRGVVALPLHDGLIAQSKCIEECAATMGEVSEHVLGKPLIVSIKNYVR</sequence>
<name>A0ABY6IR57_9HYPH</name>
<gene>
    <name evidence="2" type="ORF">OF122_18135</name>
</gene>
<dbReference type="RefSeq" id="WP_264225581.1">
    <property type="nucleotide sequence ID" value="NZ_CP107716.1"/>
</dbReference>
<organism evidence="2 3">
    <name type="scientific">Pelagibacterium flavum</name>
    <dbReference type="NCBI Taxonomy" id="2984530"/>
    <lineage>
        <taxon>Bacteria</taxon>
        <taxon>Pseudomonadati</taxon>
        <taxon>Pseudomonadota</taxon>
        <taxon>Alphaproteobacteria</taxon>
        <taxon>Hyphomicrobiales</taxon>
        <taxon>Devosiaceae</taxon>
        <taxon>Pelagibacterium</taxon>
    </lineage>
</organism>
<evidence type="ECO:0000313" key="2">
    <source>
        <dbReference type="EMBL" id="UYQ71934.1"/>
    </source>
</evidence>
<evidence type="ECO:0000256" key="1">
    <source>
        <dbReference type="SAM" id="MobiDB-lite"/>
    </source>
</evidence>
<proteinExistence type="predicted"/>
<feature type="region of interest" description="Disordered" evidence="1">
    <location>
        <begin position="1"/>
        <end position="29"/>
    </location>
</feature>